<reference evidence="2 3" key="1">
    <citation type="journal article" date="2011" name="Appl. Environ. Microbiol.">
        <title>Genomic and functional analyses of Rhodococcus equi phages ReqiPepy6, ReqiPoco6, ReqiPine5, and ReqiDocB7.</title>
        <authorList>
            <person name="Summer E.J."/>
            <person name="Liu M."/>
            <person name="Gill J.J."/>
            <person name="Grant M."/>
            <person name="Chan-Cortes T.N."/>
            <person name="Ferguson L."/>
            <person name="Janes C."/>
            <person name="Lange K."/>
            <person name="Bertoli M."/>
            <person name="Moore C."/>
            <person name="Orchard R.C."/>
            <person name="Cohen N."/>
            <person name="Young R."/>
        </authorList>
    </citation>
    <scope>NUCLEOTIDE SEQUENCE [LARGE SCALE GENOMIC DNA]</scope>
</reference>
<proteinExistence type="predicted"/>
<dbReference type="EMBL" id="GU580943">
    <property type="protein sequence ID" value="ADD81173.1"/>
    <property type="molecule type" value="Genomic_DNA"/>
</dbReference>
<name>D4P843_9CAUD</name>
<gene>
    <name evidence="2" type="ORF">ReqiPine5gene68</name>
</gene>
<evidence type="ECO:0000313" key="2">
    <source>
        <dbReference type="EMBL" id="ADD81173.1"/>
    </source>
</evidence>
<dbReference type="KEGG" id="vg:18564179"/>
<evidence type="ECO:0000313" key="3">
    <source>
        <dbReference type="Proteomes" id="UP000001504"/>
    </source>
</evidence>
<feature type="transmembrane region" description="Helical" evidence="1">
    <location>
        <begin position="6"/>
        <end position="25"/>
    </location>
</feature>
<sequence>MEGSLTFAWLIGAAVGAVAGVAYAMEMGWI</sequence>
<accession>D4P843</accession>
<organism evidence="2 3">
    <name type="scientific">Rhodococcus phage ReqiPine5</name>
    <dbReference type="NCBI Taxonomy" id="691963"/>
    <lineage>
        <taxon>Viruses</taxon>
        <taxon>Duplodnaviria</taxon>
        <taxon>Heunggongvirae</taxon>
        <taxon>Uroviricota</taxon>
        <taxon>Caudoviricetes</taxon>
        <taxon>Caudoviricetes incertae sedis</taxon>
        <taxon>Reqipinevirus</taxon>
        <taxon>Reqipinevirus reqipine5</taxon>
    </lineage>
</organism>
<keyword evidence="1" id="KW-1133">Transmembrane helix</keyword>
<keyword evidence="3" id="KW-1185">Reference proteome</keyword>
<keyword evidence="1" id="KW-0472">Membrane</keyword>
<evidence type="ECO:0000256" key="1">
    <source>
        <dbReference type="SAM" id="Phobius"/>
    </source>
</evidence>
<protein>
    <submittedName>
        <fullName evidence="2">Gp68</fullName>
    </submittedName>
</protein>
<dbReference type="Proteomes" id="UP000001504">
    <property type="component" value="Segment"/>
</dbReference>
<keyword evidence="1" id="KW-0812">Transmembrane</keyword>
<dbReference type="RefSeq" id="YP_009016249.1">
    <property type="nucleotide sequence ID" value="NC_023722.1"/>
</dbReference>
<dbReference type="GeneID" id="18564179"/>